<dbReference type="InterPro" id="IPR029052">
    <property type="entry name" value="Metallo-depent_PP-like"/>
</dbReference>
<dbReference type="SUPFAM" id="SSF56300">
    <property type="entry name" value="Metallo-dependent phosphatases"/>
    <property type="match status" value="1"/>
</dbReference>
<dbReference type="OrthoDB" id="9773856at2"/>
<dbReference type="GO" id="GO:0016787">
    <property type="term" value="F:hydrolase activity"/>
    <property type="evidence" value="ECO:0007669"/>
    <property type="project" value="UniProtKB-KW"/>
</dbReference>
<dbReference type="PIRSF" id="PIRSF033091">
    <property type="entry name" value="Pesterase_YhaO"/>
    <property type="match status" value="1"/>
</dbReference>
<evidence type="ECO:0000259" key="2">
    <source>
        <dbReference type="Pfam" id="PF00149"/>
    </source>
</evidence>
<keyword evidence="1" id="KW-0378">Hydrolase</keyword>
<dbReference type="PANTHER" id="PTHR30337:SF7">
    <property type="entry name" value="PHOSPHOESTERASE"/>
    <property type="match status" value="1"/>
</dbReference>
<dbReference type="AlphaFoldDB" id="A0A0R1H1S9"/>
<gene>
    <name evidence="3" type="ORF">FC07_GL000941</name>
</gene>
<dbReference type="PATRIC" id="fig|1423726.3.peg.972"/>
<dbReference type="InterPro" id="IPR014576">
    <property type="entry name" value="Pesterase_YhaO"/>
</dbReference>
<sequence>MKFIHTADLHLDSPFLGLQTAPDALWQLLQQATFQSFEEIVTAACEQAVDFVCISGDLFDSQAQSIQVQAFLNQQFQRLAEAQIPVYLGFGNHDYVVPQQVQLDFPANVHLFGAQPTTYQLTTQDQKTVAITGFSYHQRWVTETPAFPARGTETYHIGMWHGAQRTGQAAQDHYAPFTIAELLQQHYDYWALGHIHKRQTLHEQPFIGYSGDPQGLRRSETGPKGYLLVTEQSGQLQPQFVPTSVINWQNVTVDVTGAKRMTTLINQITDQLQALPAQQHYLVRLQLTGTAQLTPQLQQRIDNGELLQYLQQQAQATPTWRWPVALEVRYQPTTAPLQQFDEKYWQAAAETVFSTENILKTAAPLAGYQFMMDAFATPEQAAALRTATTKLLQNRALKDAQKHVD</sequence>
<dbReference type="EMBL" id="AZDA01000015">
    <property type="protein sequence ID" value="KRK40383.1"/>
    <property type="molecule type" value="Genomic_DNA"/>
</dbReference>
<dbReference type="RefSeq" id="WP_057903618.1">
    <property type="nucleotide sequence ID" value="NZ_AZDA01000015.1"/>
</dbReference>
<dbReference type="PANTHER" id="PTHR30337">
    <property type="entry name" value="COMPONENT OF ATP-DEPENDENT DSDNA EXONUCLEASE"/>
    <property type="match status" value="1"/>
</dbReference>
<dbReference type="Gene3D" id="3.60.21.10">
    <property type="match status" value="1"/>
</dbReference>
<evidence type="ECO:0000313" key="4">
    <source>
        <dbReference type="Proteomes" id="UP000051461"/>
    </source>
</evidence>
<dbReference type="InterPro" id="IPR041796">
    <property type="entry name" value="Mre11_N"/>
</dbReference>
<accession>A0A0R1H1S9</accession>
<feature type="domain" description="Calcineurin-like phosphoesterase" evidence="2">
    <location>
        <begin position="1"/>
        <end position="197"/>
    </location>
</feature>
<name>A0A0R1H1S9_9LACO</name>
<reference evidence="3 4" key="1">
    <citation type="journal article" date="2015" name="Genome Announc.">
        <title>Expanding the biotechnology potential of lactobacilli through comparative genomics of 213 strains and associated genera.</title>
        <authorList>
            <person name="Sun Z."/>
            <person name="Harris H.M."/>
            <person name="McCann A."/>
            <person name="Guo C."/>
            <person name="Argimon S."/>
            <person name="Zhang W."/>
            <person name="Yang X."/>
            <person name="Jeffery I.B."/>
            <person name="Cooney J.C."/>
            <person name="Kagawa T.F."/>
            <person name="Liu W."/>
            <person name="Song Y."/>
            <person name="Salvetti E."/>
            <person name="Wrobel A."/>
            <person name="Rasinkangas P."/>
            <person name="Parkhill J."/>
            <person name="Rea M.C."/>
            <person name="O'Sullivan O."/>
            <person name="Ritari J."/>
            <person name="Douillard F.P."/>
            <person name="Paul Ross R."/>
            <person name="Yang R."/>
            <person name="Briner A.E."/>
            <person name="Felis G.E."/>
            <person name="de Vos W.M."/>
            <person name="Barrangou R."/>
            <person name="Klaenhammer T.R."/>
            <person name="Caufield P.W."/>
            <person name="Cui Y."/>
            <person name="Zhang H."/>
            <person name="O'Toole P.W."/>
        </authorList>
    </citation>
    <scope>NUCLEOTIDE SEQUENCE [LARGE SCALE GENOMIC DNA]</scope>
    <source>
        <strain evidence="3 4">DSM 20003</strain>
    </source>
</reference>
<dbReference type="Pfam" id="PF00149">
    <property type="entry name" value="Metallophos"/>
    <property type="match status" value="1"/>
</dbReference>
<dbReference type="InterPro" id="IPR004843">
    <property type="entry name" value="Calcineurin-like_PHP"/>
</dbReference>
<dbReference type="CDD" id="cd00840">
    <property type="entry name" value="MPP_Mre11_N"/>
    <property type="match status" value="1"/>
</dbReference>
<evidence type="ECO:0000313" key="3">
    <source>
        <dbReference type="EMBL" id="KRK40383.1"/>
    </source>
</evidence>
<evidence type="ECO:0000256" key="1">
    <source>
        <dbReference type="ARBA" id="ARBA00022801"/>
    </source>
</evidence>
<proteinExistence type="predicted"/>
<comment type="caution">
    <text evidence="3">The sequence shown here is derived from an EMBL/GenBank/DDBJ whole genome shotgun (WGS) entry which is preliminary data.</text>
</comment>
<keyword evidence="4" id="KW-1185">Reference proteome</keyword>
<organism evidence="3 4">
    <name type="scientific">Loigolactobacillus bifermentans DSM 20003</name>
    <dbReference type="NCBI Taxonomy" id="1423726"/>
    <lineage>
        <taxon>Bacteria</taxon>
        <taxon>Bacillati</taxon>
        <taxon>Bacillota</taxon>
        <taxon>Bacilli</taxon>
        <taxon>Lactobacillales</taxon>
        <taxon>Lactobacillaceae</taxon>
        <taxon>Loigolactobacillus</taxon>
    </lineage>
</organism>
<dbReference type="Proteomes" id="UP000051461">
    <property type="component" value="Unassembled WGS sequence"/>
</dbReference>
<protein>
    <submittedName>
        <fullName evidence="3">Metallophosphoesterase</fullName>
    </submittedName>
</protein>
<dbReference type="STRING" id="1423726.FC07_GL000941"/>
<dbReference type="InterPro" id="IPR050535">
    <property type="entry name" value="DNA_Repair-Maintenance_Comp"/>
</dbReference>